<dbReference type="Proteomes" id="UP000460298">
    <property type="component" value="Unassembled WGS sequence"/>
</dbReference>
<dbReference type="EMBL" id="WBUI01000013">
    <property type="protein sequence ID" value="KAB2931533.1"/>
    <property type="molecule type" value="Genomic_DNA"/>
</dbReference>
<protein>
    <recommendedName>
        <fullName evidence="4">DUF1640 domain-containing protein</fullName>
    </recommendedName>
</protein>
<feature type="transmembrane region" description="Helical" evidence="1">
    <location>
        <begin position="58"/>
        <end position="77"/>
    </location>
</feature>
<gene>
    <name evidence="2" type="ORF">F9K24_13120</name>
</gene>
<accession>A0A833H0A2</accession>
<evidence type="ECO:0000313" key="2">
    <source>
        <dbReference type="EMBL" id="KAB2931533.1"/>
    </source>
</evidence>
<organism evidence="2 3">
    <name type="scientific">Leptonema illini</name>
    <dbReference type="NCBI Taxonomy" id="183"/>
    <lineage>
        <taxon>Bacteria</taxon>
        <taxon>Pseudomonadati</taxon>
        <taxon>Spirochaetota</taxon>
        <taxon>Spirochaetia</taxon>
        <taxon>Leptospirales</taxon>
        <taxon>Leptospiraceae</taxon>
        <taxon>Leptonema</taxon>
    </lineage>
</organism>
<evidence type="ECO:0000256" key="1">
    <source>
        <dbReference type="SAM" id="Phobius"/>
    </source>
</evidence>
<name>A0A833H0A2_9LEPT</name>
<evidence type="ECO:0008006" key="4">
    <source>
        <dbReference type="Google" id="ProtNLM"/>
    </source>
</evidence>
<evidence type="ECO:0000313" key="3">
    <source>
        <dbReference type="Proteomes" id="UP000460298"/>
    </source>
</evidence>
<keyword evidence="1" id="KW-0472">Membrane</keyword>
<reference evidence="2 3" key="1">
    <citation type="submission" date="2019-10" db="EMBL/GenBank/DDBJ databases">
        <title>Extracellular Electron Transfer in a Candidatus Methanoperedens spp. Enrichment Culture.</title>
        <authorList>
            <person name="Berger S."/>
            <person name="Rangel Shaw D."/>
            <person name="Berben T."/>
            <person name="In 'T Zandt M."/>
            <person name="Frank J."/>
            <person name="Reimann J."/>
            <person name="Jetten M.S.M."/>
            <person name="Welte C.U."/>
        </authorList>
    </citation>
    <scope>NUCLEOTIDE SEQUENCE [LARGE SCALE GENOMIC DNA]</scope>
    <source>
        <strain evidence="2">SB12</strain>
    </source>
</reference>
<comment type="caution">
    <text evidence="2">The sequence shown here is derived from an EMBL/GenBank/DDBJ whole genome shotgun (WGS) entry which is preliminary data.</text>
</comment>
<proteinExistence type="predicted"/>
<keyword evidence="1" id="KW-0812">Transmembrane</keyword>
<sequence length="81" mass="9193">MKVSALSFEKTLQTEVSKLHVEMGELRSEMVAMKAELKSEFKSDIAILHRDNVVMTRWMLVAVLGGATLFPIVDKILNRLF</sequence>
<keyword evidence="1" id="KW-1133">Transmembrane helix</keyword>
<dbReference type="AlphaFoldDB" id="A0A833H0A2"/>